<evidence type="ECO:0000313" key="2">
    <source>
        <dbReference type="Proteomes" id="UP001162483"/>
    </source>
</evidence>
<sequence>MGSCRYRHIEKDFCQKSREQLLKYHYIAANRYLKLLVPLDATLDGPDGKSSGWLVGKAATHVPGCDVS</sequence>
<proteinExistence type="predicted"/>
<feature type="non-terminal residue" evidence="1">
    <location>
        <position position="68"/>
    </location>
</feature>
<dbReference type="EMBL" id="CATNWA010016162">
    <property type="protein sequence ID" value="CAI9590373.1"/>
    <property type="molecule type" value="Genomic_DNA"/>
</dbReference>
<evidence type="ECO:0000313" key="1">
    <source>
        <dbReference type="EMBL" id="CAI9590373.1"/>
    </source>
</evidence>
<comment type="caution">
    <text evidence="1">The sequence shown here is derived from an EMBL/GenBank/DDBJ whole genome shotgun (WGS) entry which is preliminary data.</text>
</comment>
<organism evidence="1 2">
    <name type="scientific">Staurois parvus</name>
    <dbReference type="NCBI Taxonomy" id="386267"/>
    <lineage>
        <taxon>Eukaryota</taxon>
        <taxon>Metazoa</taxon>
        <taxon>Chordata</taxon>
        <taxon>Craniata</taxon>
        <taxon>Vertebrata</taxon>
        <taxon>Euteleostomi</taxon>
        <taxon>Amphibia</taxon>
        <taxon>Batrachia</taxon>
        <taxon>Anura</taxon>
        <taxon>Neobatrachia</taxon>
        <taxon>Ranoidea</taxon>
        <taxon>Ranidae</taxon>
        <taxon>Staurois</taxon>
    </lineage>
</organism>
<accession>A0ABN9F4C3</accession>
<gene>
    <name evidence="1" type="ORF">SPARVUS_LOCUS11040264</name>
</gene>
<dbReference type="Proteomes" id="UP001162483">
    <property type="component" value="Unassembled WGS sequence"/>
</dbReference>
<protein>
    <submittedName>
        <fullName evidence="1">Uncharacterized protein</fullName>
    </submittedName>
</protein>
<reference evidence="1" key="1">
    <citation type="submission" date="2023-05" db="EMBL/GenBank/DDBJ databases">
        <authorList>
            <person name="Stuckert A."/>
        </authorList>
    </citation>
    <scope>NUCLEOTIDE SEQUENCE</scope>
</reference>
<keyword evidence="2" id="KW-1185">Reference proteome</keyword>
<name>A0ABN9F4C3_9NEOB</name>